<feature type="active site" description="Proton acceptor; specific for D-alanine" evidence="4">
    <location>
        <position position="45"/>
    </location>
</feature>
<evidence type="ECO:0000256" key="4">
    <source>
        <dbReference type="HAMAP-Rule" id="MF_01201"/>
    </source>
</evidence>
<evidence type="ECO:0000256" key="1">
    <source>
        <dbReference type="ARBA" id="ARBA00001933"/>
    </source>
</evidence>
<dbReference type="InterPro" id="IPR009006">
    <property type="entry name" value="Ala_racemase/Decarboxylase_C"/>
</dbReference>
<evidence type="ECO:0000259" key="7">
    <source>
        <dbReference type="SMART" id="SM01005"/>
    </source>
</evidence>
<dbReference type="Gene3D" id="2.40.37.10">
    <property type="entry name" value="Lyase, Ornithine Decarboxylase, Chain A, domain 1"/>
    <property type="match status" value="1"/>
</dbReference>
<comment type="pathway">
    <text evidence="4">Amino-acid biosynthesis; D-alanine biosynthesis; D-alanine from L-alanine: step 1/1.</text>
</comment>
<comment type="caution">
    <text evidence="8">The sequence shown here is derived from an EMBL/GenBank/DDBJ whole genome shotgun (WGS) entry which is preliminary data.</text>
</comment>
<evidence type="ECO:0000256" key="3">
    <source>
        <dbReference type="ARBA" id="ARBA00023235"/>
    </source>
</evidence>
<feature type="domain" description="Alanine racemase C-terminal" evidence="7">
    <location>
        <begin position="245"/>
        <end position="371"/>
    </location>
</feature>
<dbReference type="Pfam" id="PF01168">
    <property type="entry name" value="Ala_racemase_N"/>
    <property type="match status" value="1"/>
</dbReference>
<dbReference type="Proteomes" id="UP000580043">
    <property type="component" value="Unassembled WGS sequence"/>
</dbReference>
<dbReference type="InterPro" id="IPR001608">
    <property type="entry name" value="Ala_racemase_N"/>
</dbReference>
<dbReference type="InterPro" id="IPR020622">
    <property type="entry name" value="Ala_racemase_pyridoxalP-BS"/>
</dbReference>
<dbReference type="HAMAP" id="MF_01201">
    <property type="entry name" value="Ala_racemase"/>
    <property type="match status" value="1"/>
</dbReference>
<dbReference type="PROSITE" id="PS00395">
    <property type="entry name" value="ALANINE_RACEMASE"/>
    <property type="match status" value="1"/>
</dbReference>
<dbReference type="EMBL" id="JABBGA010000024">
    <property type="protein sequence ID" value="NML28286.1"/>
    <property type="molecule type" value="Genomic_DNA"/>
</dbReference>
<proteinExistence type="inferred from homology"/>
<dbReference type="NCBIfam" id="TIGR00492">
    <property type="entry name" value="alr"/>
    <property type="match status" value="1"/>
</dbReference>
<keyword evidence="2 4" id="KW-0663">Pyridoxal phosphate</keyword>
<feature type="binding site" evidence="4 6">
    <location>
        <position position="314"/>
    </location>
    <ligand>
        <name>substrate</name>
    </ligand>
</feature>
<dbReference type="EC" id="5.1.1.1" evidence="4"/>
<dbReference type="GO" id="GO:0008784">
    <property type="term" value="F:alanine racemase activity"/>
    <property type="evidence" value="ECO:0007669"/>
    <property type="project" value="UniProtKB-UniRule"/>
</dbReference>
<reference evidence="8 9" key="1">
    <citation type="submission" date="2020-04" db="EMBL/GenBank/DDBJ databases">
        <title>Zoogloea sp. G-4-1-14 isolated from soil.</title>
        <authorList>
            <person name="Dahal R.H."/>
        </authorList>
    </citation>
    <scope>NUCLEOTIDE SEQUENCE [LARGE SCALE GENOMIC DNA]</scope>
    <source>
        <strain evidence="8 9">G-4-1-14</strain>
    </source>
</reference>
<protein>
    <recommendedName>
        <fullName evidence="4">Alanine racemase</fullName>
        <ecNumber evidence="4">5.1.1.1</ecNumber>
    </recommendedName>
</protein>
<comment type="catalytic activity">
    <reaction evidence="4">
        <text>L-alanine = D-alanine</text>
        <dbReference type="Rhea" id="RHEA:20249"/>
        <dbReference type="ChEBI" id="CHEBI:57416"/>
        <dbReference type="ChEBI" id="CHEBI:57972"/>
        <dbReference type="EC" id="5.1.1.1"/>
    </reaction>
</comment>
<dbReference type="GO" id="GO:0005829">
    <property type="term" value="C:cytosol"/>
    <property type="evidence" value="ECO:0007669"/>
    <property type="project" value="TreeGrafter"/>
</dbReference>
<dbReference type="SMART" id="SM01005">
    <property type="entry name" value="Ala_racemase_C"/>
    <property type="match status" value="1"/>
</dbReference>
<evidence type="ECO:0000256" key="6">
    <source>
        <dbReference type="PIRSR" id="PIRSR600821-52"/>
    </source>
</evidence>
<dbReference type="Pfam" id="PF00842">
    <property type="entry name" value="Ala_racemase_C"/>
    <property type="match status" value="1"/>
</dbReference>
<dbReference type="SUPFAM" id="SSF50621">
    <property type="entry name" value="Alanine racemase C-terminal domain-like"/>
    <property type="match status" value="1"/>
</dbReference>
<comment type="cofactor">
    <cofactor evidence="1 4 5">
        <name>pyridoxal 5'-phosphate</name>
        <dbReference type="ChEBI" id="CHEBI:597326"/>
    </cofactor>
</comment>
<accession>A0A848GC10</accession>
<dbReference type="RefSeq" id="WP_169147815.1">
    <property type="nucleotide sequence ID" value="NZ_JABBGA010000024.1"/>
</dbReference>
<dbReference type="UniPathway" id="UPA00042">
    <property type="reaction ID" value="UER00497"/>
</dbReference>
<dbReference type="CDD" id="cd00430">
    <property type="entry name" value="PLPDE_III_AR"/>
    <property type="match status" value="1"/>
</dbReference>
<organism evidence="8 9">
    <name type="scientific">Zoogloea dura</name>
    <dbReference type="NCBI Taxonomy" id="2728840"/>
    <lineage>
        <taxon>Bacteria</taxon>
        <taxon>Pseudomonadati</taxon>
        <taxon>Pseudomonadota</taxon>
        <taxon>Betaproteobacteria</taxon>
        <taxon>Rhodocyclales</taxon>
        <taxon>Zoogloeaceae</taxon>
        <taxon>Zoogloea</taxon>
    </lineage>
</organism>
<dbReference type="InterPro" id="IPR000821">
    <property type="entry name" value="Ala_racemase"/>
</dbReference>
<comment type="similarity">
    <text evidence="4">Belongs to the alanine racemase family.</text>
</comment>
<dbReference type="GO" id="GO:0030632">
    <property type="term" value="P:D-alanine biosynthetic process"/>
    <property type="evidence" value="ECO:0007669"/>
    <property type="project" value="UniProtKB-UniRule"/>
</dbReference>
<dbReference type="SUPFAM" id="SSF51419">
    <property type="entry name" value="PLP-binding barrel"/>
    <property type="match status" value="1"/>
</dbReference>
<sequence length="388" mass="41024">MFLSSPFFSPDNAGAFLEVDLGAIQANWRLLRSRLEGAECAAVVKADAYGLGARQVAEALYRVGCRRFFVAHLGEGMALRLVLPSDAQIHVLHGVPAGCEADCLAHGLVPVLNSVAQLRAWQQLAGRQGRALPAILQVDTGMARLGLAADELAALVGAPGGLEGIVPRHLMSHLVAAEDPAEGINRLQLERFRQARSLLPGVKASLANSSGIFLGPEYHFDLARPGAALYGVAPVVGQANPMRAVIRLRARVIQTRRVPVGAGVGYGHAWQAQRPSRIATLAVGYADGYLRSLGNRGEVGFEGRRLPVIGKVSMDTLTVDVTDVPEGHLEEGGLVDVADPLGDVDAIASRAGTIGYEVLTSLGRRYARSYVGAEVEGGQQEGTLQKGE</sequence>
<dbReference type="PANTHER" id="PTHR30511:SF0">
    <property type="entry name" value="ALANINE RACEMASE, CATABOLIC-RELATED"/>
    <property type="match status" value="1"/>
</dbReference>
<keyword evidence="9" id="KW-1185">Reference proteome</keyword>
<dbReference type="Gene3D" id="3.20.20.10">
    <property type="entry name" value="Alanine racemase"/>
    <property type="match status" value="1"/>
</dbReference>
<evidence type="ECO:0000256" key="5">
    <source>
        <dbReference type="PIRSR" id="PIRSR600821-50"/>
    </source>
</evidence>
<dbReference type="InterPro" id="IPR029066">
    <property type="entry name" value="PLP-binding_barrel"/>
</dbReference>
<feature type="active site" description="Proton acceptor; specific for L-alanine" evidence="4">
    <location>
        <position position="266"/>
    </location>
</feature>
<dbReference type="PRINTS" id="PR00992">
    <property type="entry name" value="ALARACEMASE"/>
</dbReference>
<feature type="binding site" evidence="4 6">
    <location>
        <position position="144"/>
    </location>
    <ligand>
        <name>substrate</name>
    </ligand>
</feature>
<dbReference type="InterPro" id="IPR011079">
    <property type="entry name" value="Ala_racemase_C"/>
</dbReference>
<feature type="modified residue" description="N6-(pyridoxal phosphate)lysine" evidence="4 5">
    <location>
        <position position="45"/>
    </location>
</feature>
<evidence type="ECO:0000256" key="2">
    <source>
        <dbReference type="ARBA" id="ARBA00022898"/>
    </source>
</evidence>
<evidence type="ECO:0000313" key="9">
    <source>
        <dbReference type="Proteomes" id="UP000580043"/>
    </source>
</evidence>
<name>A0A848GC10_9RHOO</name>
<keyword evidence="3 4" id="KW-0413">Isomerase</keyword>
<evidence type="ECO:0000313" key="8">
    <source>
        <dbReference type="EMBL" id="NML28286.1"/>
    </source>
</evidence>
<dbReference type="PANTHER" id="PTHR30511">
    <property type="entry name" value="ALANINE RACEMASE"/>
    <property type="match status" value="1"/>
</dbReference>
<gene>
    <name evidence="8" type="primary">alr</name>
    <name evidence="8" type="ORF">HHL15_21210</name>
</gene>
<dbReference type="GO" id="GO:0030170">
    <property type="term" value="F:pyridoxal phosphate binding"/>
    <property type="evidence" value="ECO:0007669"/>
    <property type="project" value="UniProtKB-UniRule"/>
</dbReference>
<dbReference type="AlphaFoldDB" id="A0A848GC10"/>
<comment type="function">
    <text evidence="4">Catalyzes the interconversion of L-alanine and D-alanine. May also act on other amino acids.</text>
</comment>